<evidence type="ECO:0000256" key="1">
    <source>
        <dbReference type="SAM" id="MobiDB-lite"/>
    </source>
</evidence>
<comment type="caution">
    <text evidence="2">The sequence shown here is derived from an EMBL/GenBank/DDBJ whole genome shotgun (WGS) entry which is preliminary data.</text>
</comment>
<keyword evidence="3" id="KW-1185">Reference proteome</keyword>
<protein>
    <submittedName>
        <fullName evidence="2">Uncharacterized protein</fullName>
    </submittedName>
</protein>
<dbReference type="Proteomes" id="UP001156601">
    <property type="component" value="Unassembled WGS sequence"/>
</dbReference>
<evidence type="ECO:0000313" key="2">
    <source>
        <dbReference type="EMBL" id="GLR69240.1"/>
    </source>
</evidence>
<sequence>MPSVYAQQAPVDNTLNSAAYECTQVKIDEVDPTLLTRAERVKRMEMNLHESIDGYATCMTSVQKSMAAGGQVQGGGEGNGTTDADASSETDASQSSEVTANNSSTQDSEITSTKAQTIKQPRGLIKPKDNDAIICRLLWDEIQKASADKRTGFEKQYAEYKCG</sequence>
<accession>A0AA37SW48</accession>
<name>A0AA37SW48_9ALTE</name>
<proteinExistence type="predicted"/>
<feature type="compositionally biased region" description="Polar residues" evidence="1">
    <location>
        <begin position="87"/>
        <end position="119"/>
    </location>
</feature>
<evidence type="ECO:0000313" key="3">
    <source>
        <dbReference type="Proteomes" id="UP001156601"/>
    </source>
</evidence>
<dbReference type="EMBL" id="BSOT01000002">
    <property type="protein sequence ID" value="GLR69240.1"/>
    <property type="molecule type" value="Genomic_DNA"/>
</dbReference>
<reference evidence="2" key="2">
    <citation type="submission" date="2023-01" db="EMBL/GenBank/DDBJ databases">
        <title>Draft genome sequence of Agaribacter marinus strain NBRC 110023.</title>
        <authorList>
            <person name="Sun Q."/>
            <person name="Mori K."/>
        </authorList>
    </citation>
    <scope>NUCLEOTIDE SEQUENCE</scope>
    <source>
        <strain evidence="2">NBRC 110023</strain>
    </source>
</reference>
<gene>
    <name evidence="2" type="ORF">GCM10007852_01480</name>
</gene>
<reference evidence="2" key="1">
    <citation type="journal article" date="2014" name="Int. J. Syst. Evol. Microbiol.">
        <title>Complete genome sequence of Corynebacterium casei LMG S-19264T (=DSM 44701T), isolated from a smear-ripened cheese.</title>
        <authorList>
            <consortium name="US DOE Joint Genome Institute (JGI-PGF)"/>
            <person name="Walter F."/>
            <person name="Albersmeier A."/>
            <person name="Kalinowski J."/>
            <person name="Ruckert C."/>
        </authorList>
    </citation>
    <scope>NUCLEOTIDE SEQUENCE</scope>
    <source>
        <strain evidence="2">NBRC 110023</strain>
    </source>
</reference>
<dbReference type="RefSeq" id="WP_284215570.1">
    <property type="nucleotide sequence ID" value="NZ_BSOT01000002.1"/>
</dbReference>
<organism evidence="2 3">
    <name type="scientific">Agaribacter marinus</name>
    <dbReference type="NCBI Taxonomy" id="1431249"/>
    <lineage>
        <taxon>Bacteria</taxon>
        <taxon>Pseudomonadati</taxon>
        <taxon>Pseudomonadota</taxon>
        <taxon>Gammaproteobacteria</taxon>
        <taxon>Alteromonadales</taxon>
        <taxon>Alteromonadaceae</taxon>
        <taxon>Agaribacter</taxon>
    </lineage>
</organism>
<dbReference type="AlphaFoldDB" id="A0AA37SW48"/>
<feature type="region of interest" description="Disordered" evidence="1">
    <location>
        <begin position="66"/>
        <end position="123"/>
    </location>
</feature>